<dbReference type="eggNOG" id="COG2336">
    <property type="taxonomic scope" value="Bacteria"/>
</dbReference>
<reference evidence="2" key="1">
    <citation type="submission" date="2010-05" db="EMBL/GenBank/DDBJ databases">
        <title>The draft genome of Desulfonatronospira thiodismutans ASO3-1.</title>
        <authorList>
            <consortium name="US DOE Joint Genome Institute (JGI-PGF)"/>
            <person name="Lucas S."/>
            <person name="Copeland A."/>
            <person name="Lapidus A."/>
            <person name="Cheng J.-F."/>
            <person name="Bruce D."/>
            <person name="Goodwin L."/>
            <person name="Pitluck S."/>
            <person name="Chertkov O."/>
            <person name="Brettin T."/>
            <person name="Detter J.C."/>
            <person name="Han C."/>
            <person name="Land M.L."/>
            <person name="Hauser L."/>
            <person name="Kyrpides N."/>
            <person name="Mikhailova N."/>
            <person name="Muyzer G."/>
            <person name="Woyke T."/>
        </authorList>
    </citation>
    <scope>NUCLEOTIDE SEQUENCE [LARGE SCALE GENOMIC DNA]</scope>
    <source>
        <strain evidence="2">ASO3-1</strain>
    </source>
</reference>
<gene>
    <name evidence="2" type="ORF">Dthio_PD0014</name>
</gene>
<organism evidence="2 3">
    <name type="scientific">Desulfonatronospira thiodismutans ASO3-1</name>
    <dbReference type="NCBI Taxonomy" id="555779"/>
    <lineage>
        <taxon>Bacteria</taxon>
        <taxon>Pseudomonadati</taxon>
        <taxon>Thermodesulfobacteriota</taxon>
        <taxon>Desulfovibrionia</taxon>
        <taxon>Desulfovibrionales</taxon>
        <taxon>Desulfonatronovibrionaceae</taxon>
        <taxon>Desulfonatronospira</taxon>
    </lineage>
</organism>
<feature type="domain" description="SpoVT-AbrB" evidence="1">
    <location>
        <begin position="3"/>
        <end position="46"/>
    </location>
</feature>
<dbReference type="Proteomes" id="UP000005496">
    <property type="component" value="Unassembled WGS sequence"/>
</dbReference>
<dbReference type="InterPro" id="IPR037914">
    <property type="entry name" value="SpoVT-AbrB_sf"/>
</dbReference>
<dbReference type="EMBL" id="ACJN02000005">
    <property type="protein sequence ID" value="EFI32731.1"/>
    <property type="molecule type" value="Genomic_DNA"/>
</dbReference>
<evidence type="ECO:0000259" key="1">
    <source>
        <dbReference type="SMART" id="SM00966"/>
    </source>
</evidence>
<keyword evidence="3" id="KW-1185">Reference proteome</keyword>
<proteinExistence type="predicted"/>
<evidence type="ECO:0000313" key="2">
    <source>
        <dbReference type="EMBL" id="EFI32731.1"/>
    </source>
</evidence>
<dbReference type="OrthoDB" id="122640at2"/>
<dbReference type="NCBIfam" id="TIGR01439">
    <property type="entry name" value="lp_hng_hel_AbrB"/>
    <property type="match status" value="1"/>
</dbReference>
<dbReference type="SUPFAM" id="SSF89447">
    <property type="entry name" value="AbrB/MazE/MraZ-like"/>
    <property type="match status" value="1"/>
</dbReference>
<dbReference type="AlphaFoldDB" id="D6SUX5"/>
<dbReference type="RefSeq" id="WP_008871830.1">
    <property type="nucleotide sequence ID" value="NZ_ACJN02000005.1"/>
</dbReference>
<dbReference type="Gene3D" id="2.10.260.10">
    <property type="match status" value="1"/>
</dbReference>
<dbReference type="SMART" id="SM00966">
    <property type="entry name" value="SpoVT_AbrB"/>
    <property type="match status" value="1"/>
</dbReference>
<dbReference type="GO" id="GO:0003677">
    <property type="term" value="F:DNA binding"/>
    <property type="evidence" value="ECO:0007669"/>
    <property type="project" value="InterPro"/>
</dbReference>
<dbReference type="InterPro" id="IPR007159">
    <property type="entry name" value="SpoVT-AbrB_dom"/>
</dbReference>
<name>D6SUX5_9BACT</name>
<sequence>MLVKVTSKNQITIPKKYADKLQGTKYLDVQYHDGALLLKPVQTYEADLETIRSKMEKLGLGAETVQDAINWSRSR</sequence>
<accession>D6SUX5</accession>
<protein>
    <submittedName>
        <fullName evidence="2">Transcriptional regulator, AbrB family</fullName>
    </submittedName>
</protein>
<evidence type="ECO:0000313" key="3">
    <source>
        <dbReference type="Proteomes" id="UP000005496"/>
    </source>
</evidence>
<comment type="caution">
    <text evidence="2">The sequence shown here is derived from an EMBL/GenBank/DDBJ whole genome shotgun (WGS) entry which is preliminary data.</text>
</comment>